<dbReference type="EMBL" id="JBHSIZ010000011">
    <property type="protein sequence ID" value="MFC4956932.1"/>
    <property type="molecule type" value="Genomic_DNA"/>
</dbReference>
<name>A0ABV9UKF8_9ACTN</name>
<sequence>MSEGIAWIGEHSYEAPGLGVPGMLGRISLTAARGVETEEFLVRLGGPGAASVRGFI</sequence>
<keyword evidence="2" id="KW-1185">Reference proteome</keyword>
<evidence type="ECO:0000313" key="1">
    <source>
        <dbReference type="EMBL" id="MFC4956932.1"/>
    </source>
</evidence>
<protein>
    <submittedName>
        <fullName evidence="1">Uncharacterized protein</fullName>
    </submittedName>
</protein>
<comment type="caution">
    <text evidence="1">The sequence shown here is derived from an EMBL/GenBank/DDBJ whole genome shotgun (WGS) entry which is preliminary data.</text>
</comment>
<reference evidence="2" key="1">
    <citation type="journal article" date="2019" name="Int. J. Syst. Evol. Microbiol.">
        <title>The Global Catalogue of Microorganisms (GCM) 10K type strain sequencing project: providing services to taxonomists for standard genome sequencing and annotation.</title>
        <authorList>
            <consortium name="The Broad Institute Genomics Platform"/>
            <consortium name="The Broad Institute Genome Sequencing Center for Infectious Disease"/>
            <person name="Wu L."/>
            <person name="Ma J."/>
        </authorList>
    </citation>
    <scope>NUCLEOTIDE SEQUENCE [LARGE SCALE GENOMIC DNA]</scope>
    <source>
        <strain evidence="2">CCM 7224</strain>
    </source>
</reference>
<gene>
    <name evidence="1" type="ORF">ACFPFX_11575</name>
</gene>
<accession>A0ABV9UKF8</accession>
<dbReference type="Proteomes" id="UP001595834">
    <property type="component" value="Unassembled WGS sequence"/>
</dbReference>
<organism evidence="1 2">
    <name type="scientific">Streptomyces mauvecolor</name>
    <dbReference type="NCBI Taxonomy" id="58345"/>
    <lineage>
        <taxon>Bacteria</taxon>
        <taxon>Bacillati</taxon>
        <taxon>Actinomycetota</taxon>
        <taxon>Actinomycetes</taxon>
        <taxon>Kitasatosporales</taxon>
        <taxon>Streptomycetaceae</taxon>
        <taxon>Streptomyces</taxon>
    </lineage>
</organism>
<proteinExistence type="predicted"/>
<evidence type="ECO:0000313" key="2">
    <source>
        <dbReference type="Proteomes" id="UP001595834"/>
    </source>
</evidence>